<reference evidence="9" key="1">
    <citation type="submission" date="2023-07" db="EMBL/GenBank/DDBJ databases">
        <title>Whole genome shotgun sequence of Streptomyces achromogenes subsp. rubradiris NBRC 14000.</title>
        <authorList>
            <person name="Komaki H."/>
            <person name="Tamura T."/>
        </authorList>
    </citation>
    <scope>NUCLEOTIDE SEQUENCE [LARGE SCALE GENOMIC DNA]</scope>
    <source>
        <strain evidence="9">NBRC 14000</strain>
    </source>
</reference>
<dbReference type="NCBIfam" id="TIGR00765">
    <property type="entry name" value="yihY_not_rbn"/>
    <property type="match status" value="1"/>
</dbReference>
<dbReference type="Pfam" id="PF03631">
    <property type="entry name" value="Virul_fac_BrkB"/>
    <property type="match status" value="1"/>
</dbReference>
<feature type="compositionally biased region" description="Basic and acidic residues" evidence="6">
    <location>
        <begin position="66"/>
        <end position="76"/>
    </location>
</feature>
<feature type="region of interest" description="Disordered" evidence="6">
    <location>
        <begin position="383"/>
        <end position="408"/>
    </location>
</feature>
<evidence type="ECO:0000256" key="4">
    <source>
        <dbReference type="ARBA" id="ARBA00022989"/>
    </source>
</evidence>
<evidence type="ECO:0000256" key="7">
    <source>
        <dbReference type="SAM" id="Phobius"/>
    </source>
</evidence>
<evidence type="ECO:0000256" key="6">
    <source>
        <dbReference type="SAM" id="MobiDB-lite"/>
    </source>
</evidence>
<sequence>MTKLHVPRRRHRQAAAENQEPSTPTRREAGPAPEPGRAVPDRDEDRDVRASAPEEAGPAPEQGRAVPDRDEDRDVRPPAPEEAGPAPETERAAPDSPVRLPRRAWGAVFRGALREFRDDQLTDRAAALTYYGVLSLFPALLVLVSLLSVVGRSATDRVLANVRELAPGPARDILVRTVGELQGKAGIGSVMALVGIVLAVWSASGYVAAFIRAANAVYDMPEGRPVWKILPVRVGVTVVLMVLSVAGALIVVFTGGLAERAGRALGLGDAALTAWSIAKWPVLVLLVTFMIAILYWATPNAKVRGFRWITPGSVLALLIWLVASAGFAFYVAGFASYNKTYGAMAGVIVFLVWLWITNLAILLGLEFDAETLRQRAIAGGHPPRAEPYVRPRDTRKWDEEDVRRLDRP</sequence>
<keyword evidence="3 7" id="KW-0812">Transmembrane</keyword>
<evidence type="ECO:0000256" key="1">
    <source>
        <dbReference type="ARBA" id="ARBA00004651"/>
    </source>
</evidence>
<organism evidence="8 9">
    <name type="scientific">Streptomyces rubradiris</name>
    <name type="common">Streptomyces achromogenes subsp. rubradiris</name>
    <dbReference type="NCBI Taxonomy" id="285531"/>
    <lineage>
        <taxon>Bacteria</taxon>
        <taxon>Bacillati</taxon>
        <taxon>Actinomycetota</taxon>
        <taxon>Actinomycetes</taxon>
        <taxon>Kitasatosporales</taxon>
        <taxon>Streptomycetaceae</taxon>
        <taxon>Streptomyces</taxon>
    </lineage>
</organism>
<feature type="transmembrane region" description="Helical" evidence="7">
    <location>
        <begin position="277"/>
        <end position="296"/>
    </location>
</feature>
<keyword evidence="5 7" id="KW-0472">Membrane</keyword>
<dbReference type="EMBL" id="BNEA01000001">
    <property type="protein sequence ID" value="GHI50193.1"/>
    <property type="molecule type" value="Genomic_DNA"/>
</dbReference>
<evidence type="ECO:0000256" key="3">
    <source>
        <dbReference type="ARBA" id="ARBA00022692"/>
    </source>
</evidence>
<accession>A0ABQ3R2W9</accession>
<keyword evidence="2" id="KW-1003">Cell membrane</keyword>
<dbReference type="PANTHER" id="PTHR30213">
    <property type="entry name" value="INNER MEMBRANE PROTEIN YHJD"/>
    <property type="match status" value="1"/>
</dbReference>
<dbReference type="InterPro" id="IPR017039">
    <property type="entry name" value="Virul_fac_BrkB"/>
</dbReference>
<feature type="transmembrane region" description="Helical" evidence="7">
    <location>
        <begin position="232"/>
        <end position="257"/>
    </location>
</feature>
<feature type="transmembrane region" description="Helical" evidence="7">
    <location>
        <begin position="127"/>
        <end position="150"/>
    </location>
</feature>
<evidence type="ECO:0000256" key="2">
    <source>
        <dbReference type="ARBA" id="ARBA00022475"/>
    </source>
</evidence>
<keyword evidence="9" id="KW-1185">Reference proteome</keyword>
<feature type="transmembrane region" description="Helical" evidence="7">
    <location>
        <begin position="343"/>
        <end position="365"/>
    </location>
</feature>
<dbReference type="PANTHER" id="PTHR30213:SF0">
    <property type="entry name" value="UPF0761 MEMBRANE PROTEIN YIHY"/>
    <property type="match status" value="1"/>
</dbReference>
<gene>
    <name evidence="8" type="ORF">Srubr_00390</name>
</gene>
<dbReference type="RefSeq" id="WP_229926525.1">
    <property type="nucleotide sequence ID" value="NZ_BNCB01000003.1"/>
</dbReference>
<feature type="transmembrane region" description="Helical" evidence="7">
    <location>
        <begin position="190"/>
        <end position="211"/>
    </location>
</feature>
<feature type="compositionally biased region" description="Basic residues" evidence="6">
    <location>
        <begin position="1"/>
        <end position="13"/>
    </location>
</feature>
<feature type="compositionally biased region" description="Basic and acidic residues" evidence="6">
    <location>
        <begin position="39"/>
        <end position="49"/>
    </location>
</feature>
<feature type="transmembrane region" description="Helical" evidence="7">
    <location>
        <begin position="308"/>
        <end position="331"/>
    </location>
</feature>
<keyword evidence="4 7" id="KW-1133">Transmembrane helix</keyword>
<proteinExistence type="predicted"/>
<feature type="region of interest" description="Disordered" evidence="6">
    <location>
        <begin position="1"/>
        <end position="98"/>
    </location>
</feature>
<dbReference type="Proteomes" id="UP000646738">
    <property type="component" value="Unassembled WGS sequence"/>
</dbReference>
<evidence type="ECO:0008006" key="10">
    <source>
        <dbReference type="Google" id="ProtNLM"/>
    </source>
</evidence>
<comment type="caution">
    <text evidence="8">The sequence shown here is derived from an EMBL/GenBank/DDBJ whole genome shotgun (WGS) entry which is preliminary data.</text>
</comment>
<comment type="subcellular location">
    <subcellularLocation>
        <location evidence="1">Cell membrane</location>
        <topology evidence="1">Multi-pass membrane protein</topology>
    </subcellularLocation>
</comment>
<evidence type="ECO:0000313" key="9">
    <source>
        <dbReference type="Proteomes" id="UP000646738"/>
    </source>
</evidence>
<protein>
    <recommendedName>
        <fullName evidence="10">YihY family inner membrane protein</fullName>
    </recommendedName>
</protein>
<name>A0ABQ3R2W9_STRRR</name>
<evidence type="ECO:0000313" key="8">
    <source>
        <dbReference type="EMBL" id="GHI50193.1"/>
    </source>
</evidence>
<feature type="compositionally biased region" description="Low complexity" evidence="6">
    <location>
        <begin position="53"/>
        <end position="65"/>
    </location>
</feature>
<evidence type="ECO:0000256" key="5">
    <source>
        <dbReference type="ARBA" id="ARBA00023136"/>
    </source>
</evidence>